<accession>A0A7I7SYJ4</accession>
<dbReference type="Proteomes" id="UP000466445">
    <property type="component" value="Chromosome"/>
</dbReference>
<gene>
    <name evidence="2" type="ORF">MSAR_40320</name>
</gene>
<sequence length="83" mass="8146">MVEGSAMKRRSRTRVACAVVSVAVGIILVAACGAGGNQPAAPSNPSVSPTSKATLPGPNNFSPSPIAPLNPTASPGSQVAPRP</sequence>
<feature type="region of interest" description="Disordered" evidence="1">
    <location>
        <begin position="36"/>
        <end position="83"/>
    </location>
</feature>
<dbReference type="AlphaFoldDB" id="A0A7I7SYJ4"/>
<name>A0A7I7SYJ4_9MYCO</name>
<protein>
    <submittedName>
        <fullName evidence="2">Uncharacterized protein</fullName>
    </submittedName>
</protein>
<feature type="compositionally biased region" description="Polar residues" evidence="1">
    <location>
        <begin position="40"/>
        <end position="63"/>
    </location>
</feature>
<organism evidence="2 3">
    <name type="scientific">Mycolicibacterium sarraceniae</name>
    <dbReference type="NCBI Taxonomy" id="1534348"/>
    <lineage>
        <taxon>Bacteria</taxon>
        <taxon>Bacillati</taxon>
        <taxon>Actinomycetota</taxon>
        <taxon>Actinomycetes</taxon>
        <taxon>Mycobacteriales</taxon>
        <taxon>Mycobacteriaceae</taxon>
        <taxon>Mycolicibacterium</taxon>
    </lineage>
</organism>
<dbReference type="KEGG" id="msar:MSAR_40320"/>
<evidence type="ECO:0000256" key="1">
    <source>
        <dbReference type="SAM" id="MobiDB-lite"/>
    </source>
</evidence>
<keyword evidence="3" id="KW-1185">Reference proteome</keyword>
<evidence type="ECO:0000313" key="2">
    <source>
        <dbReference type="EMBL" id="BBY60896.1"/>
    </source>
</evidence>
<reference evidence="2 3" key="1">
    <citation type="journal article" date="2019" name="Emerg. Microbes Infect.">
        <title>Comprehensive subspecies identification of 175 nontuberculous mycobacteria species based on 7547 genomic profiles.</title>
        <authorList>
            <person name="Matsumoto Y."/>
            <person name="Kinjo T."/>
            <person name="Motooka D."/>
            <person name="Nabeya D."/>
            <person name="Jung N."/>
            <person name="Uechi K."/>
            <person name="Horii T."/>
            <person name="Iida T."/>
            <person name="Fujita J."/>
            <person name="Nakamura S."/>
        </authorList>
    </citation>
    <scope>NUCLEOTIDE SEQUENCE [LARGE SCALE GENOMIC DNA]</scope>
    <source>
        <strain evidence="2 3">JCM 30395</strain>
    </source>
</reference>
<dbReference type="EMBL" id="AP022595">
    <property type="protein sequence ID" value="BBY60896.1"/>
    <property type="molecule type" value="Genomic_DNA"/>
</dbReference>
<evidence type="ECO:0000313" key="3">
    <source>
        <dbReference type="Proteomes" id="UP000466445"/>
    </source>
</evidence>
<proteinExistence type="predicted"/>